<accession>A0ABZ0CXP2</accession>
<protein>
    <recommendedName>
        <fullName evidence="5">Cobalt-zinc-cadmium resistance protein</fullName>
    </recommendedName>
</protein>
<keyword evidence="4" id="KW-1185">Reference proteome</keyword>
<evidence type="ECO:0008006" key="5">
    <source>
        <dbReference type="Google" id="ProtNLM"/>
    </source>
</evidence>
<feature type="signal peptide" evidence="2">
    <location>
        <begin position="1"/>
        <end position="20"/>
    </location>
</feature>
<feature type="chain" id="PRO_5046527442" description="Cobalt-zinc-cadmium resistance protein" evidence="2">
    <location>
        <begin position="21"/>
        <end position="122"/>
    </location>
</feature>
<evidence type="ECO:0000256" key="2">
    <source>
        <dbReference type="SAM" id="SignalP"/>
    </source>
</evidence>
<dbReference type="RefSeq" id="WP_294371622.1">
    <property type="nucleotide sequence ID" value="NZ_CP136336.1"/>
</dbReference>
<evidence type="ECO:0000313" key="4">
    <source>
        <dbReference type="Proteomes" id="UP001303946"/>
    </source>
</evidence>
<evidence type="ECO:0000256" key="1">
    <source>
        <dbReference type="SAM" id="MobiDB-lite"/>
    </source>
</evidence>
<name>A0ABZ0CXP2_9BURK</name>
<sequence length="122" mass="13488">MRRWLLVFLLAALPWQWAWSAAAPYCRHEAAPGASHLGHHTHQHDRAASDASAAAQDQLDDPSGPSEDLDCTACHGLTLQALPLTTDHVAESTSHVFATITLARYSSDQPRDIERPKWRRTA</sequence>
<keyword evidence="2" id="KW-0732">Signal</keyword>
<evidence type="ECO:0000313" key="3">
    <source>
        <dbReference type="EMBL" id="WOB09695.1"/>
    </source>
</evidence>
<gene>
    <name evidence="3" type="ORF">RXV79_06425</name>
</gene>
<dbReference type="Proteomes" id="UP001303946">
    <property type="component" value="Chromosome"/>
</dbReference>
<dbReference type="EMBL" id="CP136336">
    <property type="protein sequence ID" value="WOB09695.1"/>
    <property type="molecule type" value="Genomic_DNA"/>
</dbReference>
<proteinExistence type="predicted"/>
<feature type="region of interest" description="Disordered" evidence="1">
    <location>
        <begin position="32"/>
        <end position="67"/>
    </location>
</feature>
<organism evidence="3 4">
    <name type="scientific">Piscinibacter gummiphilus</name>
    <dbReference type="NCBI Taxonomy" id="946333"/>
    <lineage>
        <taxon>Bacteria</taxon>
        <taxon>Pseudomonadati</taxon>
        <taxon>Pseudomonadota</taxon>
        <taxon>Betaproteobacteria</taxon>
        <taxon>Burkholderiales</taxon>
        <taxon>Sphaerotilaceae</taxon>
        <taxon>Piscinibacter</taxon>
    </lineage>
</organism>
<reference evidence="3 4" key="1">
    <citation type="submission" date="2023-10" db="EMBL/GenBank/DDBJ databases">
        <title>Bacteria for the degradation of biodegradable plastic PBAT(Polybutylene adipate terephthalate).</title>
        <authorList>
            <person name="Weon H.-Y."/>
            <person name="Yeon J."/>
        </authorList>
    </citation>
    <scope>NUCLEOTIDE SEQUENCE [LARGE SCALE GENOMIC DNA]</scope>
    <source>
        <strain evidence="3 4">SBD 7-3</strain>
    </source>
</reference>